<gene>
    <name evidence="2" type="ORF">COS11_07510</name>
</gene>
<reference evidence="3" key="1">
    <citation type="submission" date="2017-09" db="EMBL/GenBank/DDBJ databases">
        <title>Depth-based differentiation of microbial function through sediment-hosted aquifers and enrichment of novel symbionts in the deep terrestrial subsurface.</title>
        <authorList>
            <person name="Probst A.J."/>
            <person name="Ladd B."/>
            <person name="Jarett J.K."/>
            <person name="Geller-Mcgrath D.E."/>
            <person name="Sieber C.M.K."/>
            <person name="Emerson J.B."/>
            <person name="Anantharaman K."/>
            <person name="Thomas B.C."/>
            <person name="Malmstrom R."/>
            <person name="Stieglmeier M."/>
            <person name="Klingl A."/>
            <person name="Woyke T."/>
            <person name="Ryan C.M."/>
            <person name="Banfield J.F."/>
        </authorList>
    </citation>
    <scope>NUCLEOTIDE SEQUENCE [LARGE SCALE GENOMIC DNA]</scope>
</reference>
<evidence type="ECO:0000259" key="1">
    <source>
        <dbReference type="Pfam" id="PF01208"/>
    </source>
</evidence>
<organism evidence="2 3">
    <name type="scientific">bacterium (Candidatus Ratteibacteria) CG01_land_8_20_14_3_00_40_19</name>
    <dbReference type="NCBI Taxonomy" id="2014290"/>
    <lineage>
        <taxon>Bacteria</taxon>
        <taxon>Candidatus Ratteibacteria</taxon>
    </lineage>
</organism>
<comment type="caution">
    <text evidence="2">The sequence shown here is derived from an EMBL/GenBank/DDBJ whole genome shotgun (WGS) entry which is preliminary data.</text>
</comment>
<dbReference type="SUPFAM" id="SSF51726">
    <property type="entry name" value="UROD/MetE-like"/>
    <property type="match status" value="1"/>
</dbReference>
<dbReference type="Proteomes" id="UP000228886">
    <property type="component" value="Unassembled WGS sequence"/>
</dbReference>
<dbReference type="GO" id="GO:0004853">
    <property type="term" value="F:uroporphyrinogen decarboxylase activity"/>
    <property type="evidence" value="ECO:0007669"/>
    <property type="project" value="InterPro"/>
</dbReference>
<name>A0A2M7E6R1_9BACT</name>
<protein>
    <recommendedName>
        <fullName evidence="1">Uroporphyrinogen decarboxylase (URO-D) domain-containing protein</fullName>
    </recommendedName>
</protein>
<feature type="domain" description="Uroporphyrinogen decarboxylase (URO-D)" evidence="1">
    <location>
        <begin position="268"/>
        <end position="403"/>
    </location>
</feature>
<dbReference type="AlphaFoldDB" id="A0A2M7E6R1"/>
<sequence>MEKKILLMGKNEFFLTKRMDFKKHNEELKRVWDAYNNRKPYRVPVTVVGSISNLFANPEINNTGYTFEDFFKNPQAQIECQLAYQKWVRYNLICDNEMGPPKDGWQINIDFQNSYEAGWFGCPLRYFGNGVPDTIPILQRDKNKLYAMESPDPLRGNLLSRAMEFFEYMEDKCPKMEFEGLPVNPPASIPGGGTDGPFSVAYKLRGATEVCIDMYEDPEYFHNLMNFVTENIIRRIKAIRRWCWSRIPDSPDKDRFKLPNYHFADDAIALISTEQYQKFVLPYHKRLVEEFSDGGPISIHLCGDATHHFKFLKENLKVYSFDTGFPVDFSKVRQELGPDVQIGGGPTVMLLKDGSPETIREEVKRICTSGIMEGGRFILIAANNLAPCTPIENIEALYEAGKEFGRYDL</sequence>
<dbReference type="InterPro" id="IPR052024">
    <property type="entry name" value="Methanogen_methyltrans"/>
</dbReference>
<dbReference type="GO" id="GO:0006779">
    <property type="term" value="P:porphyrin-containing compound biosynthetic process"/>
    <property type="evidence" value="ECO:0007669"/>
    <property type="project" value="InterPro"/>
</dbReference>
<dbReference type="EMBL" id="PETL01000360">
    <property type="protein sequence ID" value="PIV63419.1"/>
    <property type="molecule type" value="Genomic_DNA"/>
</dbReference>
<feature type="domain" description="Uroporphyrinogen decarboxylase (URO-D)" evidence="1">
    <location>
        <begin position="29"/>
        <end position="238"/>
    </location>
</feature>
<proteinExistence type="predicted"/>
<dbReference type="InterPro" id="IPR000257">
    <property type="entry name" value="Uroporphyrinogen_deCOase"/>
</dbReference>
<evidence type="ECO:0000313" key="3">
    <source>
        <dbReference type="Proteomes" id="UP000228886"/>
    </source>
</evidence>
<dbReference type="Gene3D" id="3.20.20.210">
    <property type="match status" value="1"/>
</dbReference>
<dbReference type="Pfam" id="PF01208">
    <property type="entry name" value="URO-D"/>
    <property type="match status" value="2"/>
</dbReference>
<dbReference type="PANTHER" id="PTHR47099">
    <property type="entry name" value="METHYLCOBAMIDE:COM METHYLTRANSFERASE MTBA"/>
    <property type="match status" value="1"/>
</dbReference>
<accession>A0A2M7E6R1</accession>
<dbReference type="InterPro" id="IPR038071">
    <property type="entry name" value="UROD/MetE-like_sf"/>
</dbReference>
<dbReference type="PANTHER" id="PTHR47099:SF1">
    <property type="entry name" value="METHYLCOBAMIDE:COM METHYLTRANSFERASE MTBA"/>
    <property type="match status" value="1"/>
</dbReference>
<evidence type="ECO:0000313" key="2">
    <source>
        <dbReference type="EMBL" id="PIV63419.1"/>
    </source>
</evidence>